<reference evidence="1" key="1">
    <citation type="submission" date="2022-12" db="EMBL/GenBank/DDBJ databases">
        <title>Genome Sequence of Lasiodiplodia mahajangana.</title>
        <authorList>
            <person name="Buettner E."/>
        </authorList>
    </citation>
    <scope>NUCLEOTIDE SEQUENCE</scope>
    <source>
        <strain evidence="1">VT137</strain>
    </source>
</reference>
<protein>
    <submittedName>
        <fullName evidence="1">Uncharacterized protein</fullName>
    </submittedName>
</protein>
<evidence type="ECO:0000313" key="1">
    <source>
        <dbReference type="EMBL" id="KAJ8130126.1"/>
    </source>
</evidence>
<comment type="caution">
    <text evidence="1">The sequence shown here is derived from an EMBL/GenBank/DDBJ whole genome shotgun (WGS) entry which is preliminary data.</text>
</comment>
<sequence>MNSSMDVALEPFKSNHLYAWLSLGLVGTLLFFSSTSRDPLSKVPGPWYAGWTDLVAKYYWVTARKPAYIHGLHLKYGPIVRVTPREVYISDSEAVQRVFKIKNEFPKSKWYLDFVPFVQSVFNTPDIALHRRFRRLLSSPLSESGLKFFLPQIEYKVNLAIQRMGEECKTRGATDIYKWWLFMTTDIIGELSFGESFRMLESGKINQYVTDLQNIGRLGSYRSVFPSLLKYSMRLGIPLPLLNQARTFSIRMRKYATELLQNHRDLVAKEGPDARPTVFSKLYKAEGDESISFDEVRDNAQGYIVAGSDTTSNTLSYAVWTLCRHPDIKKKLLTELEVLPDNFTYEDVRHVPYLDHIIDEALRRFSTVPSGMPREVPEGGAELCGHHIPGGYTVTTQNYTLHRDPNAFPDPDKYDPSRWEHPTQAMKDLFMPFGGGSRICIGLHLARIELRLGIARFFRAFPNARVSTLEGSPAAQRSYPRAKTICGISWRPDCVVFGNLGFELVV</sequence>
<dbReference type="EMBL" id="JAPUUL010000575">
    <property type="protein sequence ID" value="KAJ8130126.1"/>
    <property type="molecule type" value="Genomic_DNA"/>
</dbReference>
<dbReference type="Proteomes" id="UP001153332">
    <property type="component" value="Unassembled WGS sequence"/>
</dbReference>
<gene>
    <name evidence="1" type="ORF">O1611_g3504</name>
</gene>
<name>A0ACC2JRR1_9PEZI</name>
<keyword evidence="2" id="KW-1185">Reference proteome</keyword>
<accession>A0ACC2JRR1</accession>
<organism evidence="1 2">
    <name type="scientific">Lasiodiplodia mahajangana</name>
    <dbReference type="NCBI Taxonomy" id="1108764"/>
    <lineage>
        <taxon>Eukaryota</taxon>
        <taxon>Fungi</taxon>
        <taxon>Dikarya</taxon>
        <taxon>Ascomycota</taxon>
        <taxon>Pezizomycotina</taxon>
        <taxon>Dothideomycetes</taxon>
        <taxon>Dothideomycetes incertae sedis</taxon>
        <taxon>Botryosphaeriales</taxon>
        <taxon>Botryosphaeriaceae</taxon>
        <taxon>Lasiodiplodia</taxon>
    </lineage>
</organism>
<proteinExistence type="predicted"/>
<evidence type="ECO:0000313" key="2">
    <source>
        <dbReference type="Proteomes" id="UP001153332"/>
    </source>
</evidence>